<organism evidence="1">
    <name type="scientific">marine sediment metagenome</name>
    <dbReference type="NCBI Taxonomy" id="412755"/>
    <lineage>
        <taxon>unclassified sequences</taxon>
        <taxon>metagenomes</taxon>
        <taxon>ecological metagenomes</taxon>
    </lineage>
</organism>
<evidence type="ECO:0000313" key="1">
    <source>
        <dbReference type="EMBL" id="KKL11753.1"/>
    </source>
</evidence>
<gene>
    <name evidence="1" type="ORF">LCGC14_2542610</name>
</gene>
<reference evidence="1" key="1">
    <citation type="journal article" date="2015" name="Nature">
        <title>Complex archaea that bridge the gap between prokaryotes and eukaryotes.</title>
        <authorList>
            <person name="Spang A."/>
            <person name="Saw J.H."/>
            <person name="Jorgensen S.L."/>
            <person name="Zaremba-Niedzwiedzka K."/>
            <person name="Martijn J."/>
            <person name="Lind A.E."/>
            <person name="van Eijk R."/>
            <person name="Schleper C."/>
            <person name="Guy L."/>
            <person name="Ettema T.J."/>
        </authorList>
    </citation>
    <scope>NUCLEOTIDE SEQUENCE</scope>
</reference>
<dbReference type="AlphaFoldDB" id="A0A0F9DID5"/>
<protein>
    <submittedName>
        <fullName evidence="1">Uncharacterized protein</fullName>
    </submittedName>
</protein>
<comment type="caution">
    <text evidence="1">The sequence shown here is derived from an EMBL/GenBank/DDBJ whole genome shotgun (WGS) entry which is preliminary data.</text>
</comment>
<dbReference type="EMBL" id="LAZR01041529">
    <property type="protein sequence ID" value="KKL11753.1"/>
    <property type="molecule type" value="Genomic_DNA"/>
</dbReference>
<accession>A0A0F9DID5</accession>
<feature type="non-terminal residue" evidence="1">
    <location>
        <position position="159"/>
    </location>
</feature>
<proteinExistence type="predicted"/>
<name>A0A0F9DID5_9ZZZZ</name>
<sequence>MELAYKQDWEQTKQRYRTWWAHEAVGRAAIAVTAPRDDPPPIAQPPRPATPEQYWTDLDYMSAVSEYRIARTFFGGEAFPLWGHGYPGNKSLGVFLGCPINLAFDTGWIDPLLAGEDIDCSRVGLDEDEPHFQFTLRWLRRCARDAAGKAVAGVGAFGG</sequence>